<dbReference type="AlphaFoldDB" id="A0A562ILD6"/>
<evidence type="ECO:0000256" key="6">
    <source>
        <dbReference type="ARBA" id="ARBA00022840"/>
    </source>
</evidence>
<keyword evidence="13" id="KW-1185">Reference proteome</keyword>
<dbReference type="GO" id="GO:0004713">
    <property type="term" value="F:protein tyrosine kinase activity"/>
    <property type="evidence" value="ECO:0007669"/>
    <property type="project" value="TreeGrafter"/>
</dbReference>
<evidence type="ECO:0000256" key="4">
    <source>
        <dbReference type="ARBA" id="ARBA00022692"/>
    </source>
</evidence>
<evidence type="ECO:0000256" key="5">
    <source>
        <dbReference type="ARBA" id="ARBA00022741"/>
    </source>
</evidence>
<dbReference type="Gene3D" id="3.40.50.300">
    <property type="entry name" value="P-loop containing nucleotide triphosphate hydrolases"/>
    <property type="match status" value="1"/>
</dbReference>
<dbReference type="InterPro" id="IPR033756">
    <property type="entry name" value="YlxH/NBP35"/>
</dbReference>
<evidence type="ECO:0000256" key="3">
    <source>
        <dbReference type="ARBA" id="ARBA00022475"/>
    </source>
</evidence>
<accession>A0A562ILD6</accession>
<keyword evidence="4" id="KW-0812">Transmembrane</keyword>
<feature type="domain" description="Polysaccharide chain length determinant N-terminal" evidence="11">
    <location>
        <begin position="2"/>
        <end position="89"/>
    </location>
</feature>
<feature type="signal peptide" evidence="10">
    <location>
        <begin position="1"/>
        <end position="28"/>
    </location>
</feature>
<evidence type="ECO:0000313" key="13">
    <source>
        <dbReference type="Proteomes" id="UP000321490"/>
    </source>
</evidence>
<protein>
    <submittedName>
        <fullName evidence="12">Capsular exopolysaccharide synthesis family protein</fullName>
    </submittedName>
</protein>
<keyword evidence="6" id="KW-0067">ATP-binding</keyword>
<evidence type="ECO:0000256" key="2">
    <source>
        <dbReference type="ARBA" id="ARBA00006683"/>
    </source>
</evidence>
<comment type="caution">
    <text evidence="12">The sequence shown here is derived from an EMBL/GenBank/DDBJ whole genome shotgun (WGS) entry which is preliminary data.</text>
</comment>
<keyword evidence="10" id="KW-0732">Signal</keyword>
<evidence type="ECO:0000313" key="12">
    <source>
        <dbReference type="EMBL" id="TWH71545.1"/>
    </source>
</evidence>
<dbReference type="Pfam" id="PF02706">
    <property type="entry name" value="Wzz"/>
    <property type="match status" value="1"/>
</dbReference>
<dbReference type="InterPro" id="IPR050445">
    <property type="entry name" value="Bact_polysacc_biosynth/exp"/>
</dbReference>
<keyword evidence="3" id="KW-1003">Cell membrane</keyword>
<feature type="chain" id="PRO_5039524221" evidence="10">
    <location>
        <begin position="29"/>
        <end position="475"/>
    </location>
</feature>
<dbReference type="GO" id="GO:0005524">
    <property type="term" value="F:ATP binding"/>
    <property type="evidence" value="ECO:0007669"/>
    <property type="project" value="UniProtKB-KW"/>
</dbReference>
<dbReference type="Pfam" id="PF10609">
    <property type="entry name" value="ParA"/>
    <property type="match status" value="1"/>
</dbReference>
<dbReference type="OrthoDB" id="9812433at2"/>
<organism evidence="12 13">
    <name type="scientific">Modestobacter roseus</name>
    <dbReference type="NCBI Taxonomy" id="1181884"/>
    <lineage>
        <taxon>Bacteria</taxon>
        <taxon>Bacillati</taxon>
        <taxon>Actinomycetota</taxon>
        <taxon>Actinomycetes</taxon>
        <taxon>Geodermatophilales</taxon>
        <taxon>Geodermatophilaceae</taxon>
        <taxon>Modestobacter</taxon>
    </lineage>
</organism>
<dbReference type="CDD" id="cd05387">
    <property type="entry name" value="BY-kinase"/>
    <property type="match status" value="1"/>
</dbReference>
<name>A0A562ILD6_9ACTN</name>
<dbReference type="InterPro" id="IPR027417">
    <property type="entry name" value="P-loop_NTPase"/>
</dbReference>
<dbReference type="InterPro" id="IPR005702">
    <property type="entry name" value="Wzc-like_C"/>
</dbReference>
<keyword evidence="5" id="KW-0547">Nucleotide-binding</keyword>
<proteinExistence type="inferred from homology"/>
<dbReference type="PANTHER" id="PTHR32309">
    <property type="entry name" value="TYROSINE-PROTEIN KINASE"/>
    <property type="match status" value="1"/>
</dbReference>
<feature type="region of interest" description="Disordered" evidence="9">
    <location>
        <begin position="449"/>
        <end position="475"/>
    </location>
</feature>
<evidence type="ECO:0000259" key="11">
    <source>
        <dbReference type="Pfam" id="PF02706"/>
    </source>
</evidence>
<keyword evidence="8" id="KW-0472">Membrane</keyword>
<dbReference type="RefSeq" id="WP_153358147.1">
    <property type="nucleotide sequence ID" value="NZ_JABGDC010000002.1"/>
</dbReference>
<sequence>MSLHQYLRVLRRRWRWVAGLACACTAVAAFVSFTTPPTYQATSTLFFSLQFGNSANDLAQGSTFAQNQVGSYALLATTPAVLAPVIDELDLDATVREVAAQVSTNVVPDTVVVEVSVVDSTPELASRLANAVTGQLAETAGRLAPVTADGQRTVAATTVAPATAPTAPVGPRTGLDLAIGLLAGLALGVVLAVGRDLTDTRVRTEDDLAELTDRPLLATVDNPRQQGDRRELVVVTDPRGPEAEAFRSLRTAVQFSARPGRPLSLLVTSSRPGEGKSTVAANLALTMAEAGLRVVLVDADLRRPSVATTFDLEGAAGLTNVLVGQVDVADVLQDHGSPGLDVLAAGPLPPNPSELLAAPAMAELVARLGEDHDVVLFDAPPLLPVTDAAVLARLVDQTIVVSDASRTRRGSLTQALGLLARVEGRVVGLVFTHVRRPRTDLYGYAAAPVGPQATPAGSAARAPEPVGSGRSRVQG</sequence>
<dbReference type="NCBIfam" id="TIGR01007">
    <property type="entry name" value="eps_fam"/>
    <property type="match status" value="1"/>
</dbReference>
<dbReference type="EMBL" id="VLKF01000001">
    <property type="protein sequence ID" value="TWH71545.1"/>
    <property type="molecule type" value="Genomic_DNA"/>
</dbReference>
<reference evidence="12 13" key="1">
    <citation type="submission" date="2019-07" db="EMBL/GenBank/DDBJ databases">
        <title>R&amp;d 2014.</title>
        <authorList>
            <person name="Klenk H.-P."/>
        </authorList>
    </citation>
    <scope>NUCLEOTIDE SEQUENCE [LARGE SCALE GENOMIC DNA]</scope>
    <source>
        <strain evidence="12 13">DSM 45764</strain>
    </source>
</reference>
<evidence type="ECO:0000256" key="1">
    <source>
        <dbReference type="ARBA" id="ARBA00004651"/>
    </source>
</evidence>
<evidence type="ECO:0000256" key="10">
    <source>
        <dbReference type="SAM" id="SignalP"/>
    </source>
</evidence>
<comment type="subcellular location">
    <subcellularLocation>
        <location evidence="1">Cell membrane</location>
        <topology evidence="1">Multi-pass membrane protein</topology>
    </subcellularLocation>
</comment>
<dbReference type="InterPro" id="IPR003856">
    <property type="entry name" value="LPS_length_determ_N"/>
</dbReference>
<dbReference type="Proteomes" id="UP000321490">
    <property type="component" value="Unassembled WGS sequence"/>
</dbReference>
<evidence type="ECO:0000256" key="9">
    <source>
        <dbReference type="SAM" id="MobiDB-lite"/>
    </source>
</evidence>
<dbReference type="PANTHER" id="PTHR32309:SF13">
    <property type="entry name" value="FERRIC ENTEROBACTIN TRANSPORT PROTEIN FEPE"/>
    <property type="match status" value="1"/>
</dbReference>
<gene>
    <name evidence="12" type="ORF">JD78_00042</name>
</gene>
<keyword evidence="7" id="KW-1133">Transmembrane helix</keyword>
<evidence type="ECO:0000256" key="7">
    <source>
        <dbReference type="ARBA" id="ARBA00022989"/>
    </source>
</evidence>
<comment type="similarity">
    <text evidence="2">Belongs to the CpsC/CapA family.</text>
</comment>
<dbReference type="GO" id="GO:0005886">
    <property type="term" value="C:plasma membrane"/>
    <property type="evidence" value="ECO:0007669"/>
    <property type="project" value="UniProtKB-SubCell"/>
</dbReference>
<evidence type="ECO:0000256" key="8">
    <source>
        <dbReference type="ARBA" id="ARBA00023136"/>
    </source>
</evidence>
<dbReference type="SUPFAM" id="SSF52540">
    <property type="entry name" value="P-loop containing nucleoside triphosphate hydrolases"/>
    <property type="match status" value="1"/>
</dbReference>